<feature type="chain" id="PRO_5026888135" evidence="3">
    <location>
        <begin position="28"/>
        <end position="436"/>
    </location>
</feature>
<evidence type="ECO:0000256" key="2">
    <source>
        <dbReference type="ARBA" id="ARBA00022801"/>
    </source>
</evidence>
<dbReference type="GO" id="GO:0016787">
    <property type="term" value="F:hydrolase activity"/>
    <property type="evidence" value="ECO:0007669"/>
    <property type="project" value="UniProtKB-KW"/>
</dbReference>
<dbReference type="PANTHER" id="PTHR43808:SF17">
    <property type="entry name" value="PEPTIDASE M20"/>
    <property type="match status" value="1"/>
</dbReference>
<feature type="domain" description="Peptidase M20 dimerisation" evidence="4">
    <location>
        <begin position="240"/>
        <end position="313"/>
    </location>
</feature>
<keyword evidence="3" id="KW-0732">Signal</keyword>
<keyword evidence="1" id="KW-0479">Metal-binding</keyword>
<evidence type="ECO:0000256" key="1">
    <source>
        <dbReference type="ARBA" id="ARBA00022723"/>
    </source>
</evidence>
<dbReference type="PANTHER" id="PTHR43808">
    <property type="entry name" value="ACETYLORNITHINE DEACETYLASE"/>
    <property type="match status" value="1"/>
</dbReference>
<protein>
    <submittedName>
        <fullName evidence="5">M20/M25/M40 family metallo-hydrolase</fullName>
    </submittedName>
</protein>
<dbReference type="Gene3D" id="3.30.70.360">
    <property type="match status" value="1"/>
</dbReference>
<dbReference type="GO" id="GO:0046872">
    <property type="term" value="F:metal ion binding"/>
    <property type="evidence" value="ECO:0007669"/>
    <property type="project" value="UniProtKB-KW"/>
</dbReference>
<name>A0A6M4ISW2_9BACT</name>
<dbReference type="SUPFAM" id="SSF53187">
    <property type="entry name" value="Zn-dependent exopeptidases"/>
    <property type="match status" value="1"/>
</dbReference>
<dbReference type="Pfam" id="PF07687">
    <property type="entry name" value="M20_dimer"/>
    <property type="match status" value="1"/>
</dbReference>
<dbReference type="Gene3D" id="3.40.630.10">
    <property type="entry name" value="Zn peptidases"/>
    <property type="match status" value="1"/>
</dbReference>
<accession>A0A6M4ISW2</accession>
<dbReference type="SUPFAM" id="SSF55031">
    <property type="entry name" value="Bacterial exopeptidase dimerisation domain"/>
    <property type="match status" value="1"/>
</dbReference>
<sequence length="436" mass="46400">MRRSLVFLTVAAAALSLSQPLVQPLAAQTYPTSWNPELLKRADVKSAMAMLEQRFPSQVDEWIRIAEMPGKSRLEQQRGAYVKAVFEKEGLKVSVDSIGNVTGVRKGTGGGPTIVIAAHTDIVFPPETNTKVRRSGDTLFAPGVGDNTASVANMLSTLRVMNATKFTSKGDIIFIGTVQEELGLKGMEYWLQHNPKPDLLIVPDGAYGSVAYGALGIYWTKFVFTHPGAHTLSSRGIPTPVKAVAKAIDRLYQLQFDALPNGAVMNIGQIHGGNIFNAVPQELYFTVDLRSSDPVLLDSLDRTITRITQEVAAEQKVGLKIEIEQKSGAGGTEKQLEGARAHPIVQTAVDINRALGMTPGMPGASEAVATGATDANPGVVRKIPSIAIGGSKASGAHQLTEFALASSALPSTKLLYLLTATFADGIKIVPPAKIVP</sequence>
<reference evidence="5 6" key="1">
    <citation type="submission" date="2020-05" db="EMBL/GenBank/DDBJ databases">
        <title>Complete genome sequence of Gemmatimonas greenlandica TET16.</title>
        <authorList>
            <person name="Zeng Y."/>
        </authorList>
    </citation>
    <scope>NUCLEOTIDE SEQUENCE [LARGE SCALE GENOMIC DNA]</scope>
    <source>
        <strain evidence="5 6">TET16</strain>
    </source>
</reference>
<dbReference type="InterPro" id="IPR002933">
    <property type="entry name" value="Peptidase_M20"/>
</dbReference>
<evidence type="ECO:0000313" key="5">
    <source>
        <dbReference type="EMBL" id="QJR36556.1"/>
    </source>
</evidence>
<evidence type="ECO:0000256" key="3">
    <source>
        <dbReference type="SAM" id="SignalP"/>
    </source>
</evidence>
<dbReference type="EMBL" id="CP053085">
    <property type="protein sequence ID" value="QJR36556.1"/>
    <property type="molecule type" value="Genomic_DNA"/>
</dbReference>
<dbReference type="RefSeq" id="WP_171225988.1">
    <property type="nucleotide sequence ID" value="NZ_CP053085.1"/>
</dbReference>
<gene>
    <name evidence="5" type="ORF">HKW67_14090</name>
</gene>
<proteinExistence type="predicted"/>
<dbReference type="InterPro" id="IPR050072">
    <property type="entry name" value="Peptidase_M20A"/>
</dbReference>
<evidence type="ECO:0000259" key="4">
    <source>
        <dbReference type="Pfam" id="PF07687"/>
    </source>
</evidence>
<keyword evidence="2 5" id="KW-0378">Hydrolase</keyword>
<dbReference type="AlphaFoldDB" id="A0A6M4ISW2"/>
<evidence type="ECO:0000313" key="6">
    <source>
        <dbReference type="Proteomes" id="UP000500938"/>
    </source>
</evidence>
<dbReference type="InterPro" id="IPR036264">
    <property type="entry name" value="Bact_exopeptidase_dim_dom"/>
</dbReference>
<dbReference type="Pfam" id="PF01546">
    <property type="entry name" value="Peptidase_M20"/>
    <property type="match status" value="1"/>
</dbReference>
<dbReference type="InterPro" id="IPR011650">
    <property type="entry name" value="Peptidase_M20_dimer"/>
</dbReference>
<feature type="signal peptide" evidence="3">
    <location>
        <begin position="1"/>
        <end position="27"/>
    </location>
</feature>
<dbReference type="Proteomes" id="UP000500938">
    <property type="component" value="Chromosome"/>
</dbReference>
<organism evidence="5 6">
    <name type="scientific">Gemmatimonas groenlandica</name>
    <dbReference type="NCBI Taxonomy" id="2732249"/>
    <lineage>
        <taxon>Bacteria</taxon>
        <taxon>Pseudomonadati</taxon>
        <taxon>Gemmatimonadota</taxon>
        <taxon>Gemmatimonadia</taxon>
        <taxon>Gemmatimonadales</taxon>
        <taxon>Gemmatimonadaceae</taxon>
        <taxon>Gemmatimonas</taxon>
    </lineage>
</organism>
<keyword evidence="6" id="KW-1185">Reference proteome</keyword>
<dbReference type="KEGG" id="ggr:HKW67_14090"/>